<name>A0AAJ3LTL3_PROHU</name>
<dbReference type="Gene3D" id="3.10.510.20">
    <property type="entry name" value="YcgL domain"/>
    <property type="match status" value="1"/>
</dbReference>
<protein>
    <recommendedName>
        <fullName evidence="1">YcgL domain-containing protein M997_2050</fullName>
    </recommendedName>
</protein>
<evidence type="ECO:0000313" key="3">
    <source>
        <dbReference type="EMBL" id="OAT46569.1"/>
    </source>
</evidence>
<keyword evidence="4" id="KW-1185">Reference proteome</keyword>
<proteinExistence type="inferred from homology"/>
<sequence length="97" mass="11399">MKMICAIYRSTKRDQTYLYIEKKDDFSRIPDELLQSFGEPQFAMLLNLADRQRLAHADIEKVKRALIDQGFYLQVPPPVESMLNAYLDELKKSEKTE</sequence>
<dbReference type="PANTHER" id="PTHR38109">
    <property type="entry name" value="PROTEIN YCGL"/>
    <property type="match status" value="1"/>
</dbReference>
<dbReference type="SUPFAM" id="SSF160191">
    <property type="entry name" value="YcgL-like"/>
    <property type="match status" value="1"/>
</dbReference>
<dbReference type="PANTHER" id="PTHR38109:SF1">
    <property type="entry name" value="PROTEIN YCGL"/>
    <property type="match status" value="1"/>
</dbReference>
<evidence type="ECO:0000256" key="1">
    <source>
        <dbReference type="HAMAP-Rule" id="MF_01866"/>
    </source>
</evidence>
<dbReference type="Proteomes" id="UP000078250">
    <property type="component" value="Unassembled WGS sequence"/>
</dbReference>
<reference evidence="3 4" key="1">
    <citation type="submission" date="2016-04" db="EMBL/GenBank/DDBJ databases">
        <title>ATOL: Assembling a taxonomically balanced genome-scale reconstruction of the evolutionary history of the Enterobacteriaceae.</title>
        <authorList>
            <person name="Plunkett G.III."/>
            <person name="Neeno-Eckwall E.C."/>
            <person name="Glasner J.D."/>
            <person name="Perna N.T."/>
        </authorList>
    </citation>
    <scope>NUCLEOTIDE SEQUENCE [LARGE SCALE GENOMIC DNA]</scope>
    <source>
        <strain evidence="3 4">ATCC 700826</strain>
    </source>
</reference>
<feature type="domain" description="YcgL" evidence="2">
    <location>
        <begin position="3"/>
        <end position="87"/>
    </location>
</feature>
<dbReference type="HAMAP" id="MF_01866">
    <property type="entry name" value="UPF0745"/>
    <property type="match status" value="1"/>
</dbReference>
<dbReference type="AlphaFoldDB" id="A0AAJ3LTL3"/>
<gene>
    <name evidence="3" type="ORF">M997_2050</name>
</gene>
<accession>A0AAJ3LTL3</accession>
<dbReference type="InterPro" id="IPR027354">
    <property type="entry name" value="YcgL_dom"/>
</dbReference>
<dbReference type="EMBL" id="LXEV01000023">
    <property type="protein sequence ID" value="OAT46569.1"/>
    <property type="molecule type" value="Genomic_DNA"/>
</dbReference>
<evidence type="ECO:0000259" key="2">
    <source>
        <dbReference type="PROSITE" id="PS51648"/>
    </source>
</evidence>
<dbReference type="Pfam" id="PF05166">
    <property type="entry name" value="YcgL"/>
    <property type="match status" value="1"/>
</dbReference>
<dbReference type="InterPro" id="IPR038068">
    <property type="entry name" value="YcgL-like_sf"/>
</dbReference>
<dbReference type="PROSITE" id="PS51648">
    <property type="entry name" value="YCGL"/>
    <property type="match status" value="1"/>
</dbReference>
<evidence type="ECO:0000313" key="4">
    <source>
        <dbReference type="Proteomes" id="UP000078250"/>
    </source>
</evidence>
<comment type="caution">
    <text evidence="3">The sequence shown here is derived from an EMBL/GenBank/DDBJ whole genome shotgun (WGS) entry which is preliminary data.</text>
</comment>
<organism evidence="3 4">
    <name type="scientific">Proteus hauseri ATCC 700826</name>
    <dbReference type="NCBI Taxonomy" id="1354271"/>
    <lineage>
        <taxon>Bacteria</taxon>
        <taxon>Pseudomonadati</taxon>
        <taxon>Pseudomonadota</taxon>
        <taxon>Gammaproteobacteria</taxon>
        <taxon>Enterobacterales</taxon>
        <taxon>Morganellaceae</taxon>
        <taxon>Proteus</taxon>
    </lineage>
</organism>